<proteinExistence type="predicted"/>
<sequence length="138" mass="14517">MLRGALLLLSAACLAACGNAAPYPDTETPGPRAAGVLTIEPQALATRLEAGEAIQLIDVRTREEFAEGHIAGAINIPVDEFDPAALPDAEGRDRILYCRSDRRSGIAAERLAEATGSTAVHMEGGILAWKAAELPTRQ</sequence>
<feature type="signal peptide" evidence="1">
    <location>
        <begin position="1"/>
        <end position="20"/>
    </location>
</feature>
<dbReference type="AlphaFoldDB" id="A0A844XUN5"/>
<reference evidence="3 4" key="1">
    <citation type="submission" date="2019-12" db="EMBL/GenBank/DDBJ databases">
        <title>Genomic-based taxomic classification of the family Erythrobacteraceae.</title>
        <authorList>
            <person name="Xu L."/>
        </authorList>
    </citation>
    <scope>NUCLEOTIDE SEQUENCE [LARGE SCALE GENOMIC DNA]</scope>
    <source>
        <strain evidence="3 4">DSM 17792</strain>
    </source>
</reference>
<dbReference type="PANTHER" id="PTHR44086:SF10">
    <property type="entry name" value="THIOSULFATE SULFURTRANSFERASE_RHODANESE-LIKE DOMAIN-CONTAINING PROTEIN 3"/>
    <property type="match status" value="1"/>
</dbReference>
<dbReference type="InterPro" id="IPR036873">
    <property type="entry name" value="Rhodanese-like_dom_sf"/>
</dbReference>
<accession>A0A844XUN5</accession>
<comment type="caution">
    <text evidence="3">The sequence shown here is derived from an EMBL/GenBank/DDBJ whole genome shotgun (WGS) entry which is preliminary data.</text>
</comment>
<keyword evidence="1" id="KW-0732">Signal</keyword>
<dbReference type="InterPro" id="IPR001763">
    <property type="entry name" value="Rhodanese-like_dom"/>
</dbReference>
<dbReference type="GO" id="GO:0004792">
    <property type="term" value="F:thiosulfate-cyanide sulfurtransferase activity"/>
    <property type="evidence" value="ECO:0007669"/>
    <property type="project" value="TreeGrafter"/>
</dbReference>
<feature type="domain" description="Rhodanese" evidence="2">
    <location>
        <begin position="50"/>
        <end position="138"/>
    </location>
</feature>
<dbReference type="Proteomes" id="UP000448199">
    <property type="component" value="Unassembled WGS sequence"/>
</dbReference>
<dbReference type="PANTHER" id="PTHR44086">
    <property type="entry name" value="THIOSULFATE SULFURTRANSFERASE RDL2, MITOCHONDRIAL-RELATED"/>
    <property type="match status" value="1"/>
</dbReference>
<dbReference type="CDD" id="cd00158">
    <property type="entry name" value="RHOD"/>
    <property type="match status" value="1"/>
</dbReference>
<keyword evidence="4" id="KW-1185">Reference proteome</keyword>
<dbReference type="SMART" id="SM00450">
    <property type="entry name" value="RHOD"/>
    <property type="match status" value="1"/>
</dbReference>
<dbReference type="Gene3D" id="3.40.250.10">
    <property type="entry name" value="Rhodanese-like domain"/>
    <property type="match status" value="1"/>
</dbReference>
<evidence type="ECO:0000313" key="4">
    <source>
        <dbReference type="Proteomes" id="UP000448199"/>
    </source>
</evidence>
<evidence type="ECO:0000313" key="3">
    <source>
        <dbReference type="EMBL" id="MXO49286.1"/>
    </source>
</evidence>
<evidence type="ECO:0000259" key="2">
    <source>
        <dbReference type="PROSITE" id="PS50206"/>
    </source>
</evidence>
<gene>
    <name evidence="3" type="ORF">GRI69_13585</name>
</gene>
<organism evidence="3 4">
    <name type="scientific">Qipengyuania vulgaris</name>
    <dbReference type="NCBI Taxonomy" id="291985"/>
    <lineage>
        <taxon>Bacteria</taxon>
        <taxon>Pseudomonadati</taxon>
        <taxon>Pseudomonadota</taxon>
        <taxon>Alphaproteobacteria</taxon>
        <taxon>Sphingomonadales</taxon>
        <taxon>Erythrobacteraceae</taxon>
        <taxon>Qipengyuania</taxon>
    </lineage>
</organism>
<dbReference type="PROSITE" id="PS50206">
    <property type="entry name" value="RHODANESE_3"/>
    <property type="match status" value="1"/>
</dbReference>
<dbReference type="EMBL" id="WTYC01000009">
    <property type="protein sequence ID" value="MXO49286.1"/>
    <property type="molecule type" value="Genomic_DNA"/>
</dbReference>
<name>A0A844XUN5_9SPHN</name>
<dbReference type="OrthoDB" id="9789585at2"/>
<dbReference type="SUPFAM" id="SSF52821">
    <property type="entry name" value="Rhodanese/Cell cycle control phosphatase"/>
    <property type="match status" value="1"/>
</dbReference>
<evidence type="ECO:0000256" key="1">
    <source>
        <dbReference type="SAM" id="SignalP"/>
    </source>
</evidence>
<dbReference type="RefSeq" id="WP_160728817.1">
    <property type="nucleotide sequence ID" value="NZ_WTYC01000009.1"/>
</dbReference>
<feature type="chain" id="PRO_5032658416" evidence="1">
    <location>
        <begin position="21"/>
        <end position="138"/>
    </location>
</feature>
<dbReference type="Pfam" id="PF00581">
    <property type="entry name" value="Rhodanese"/>
    <property type="match status" value="1"/>
</dbReference>
<protein>
    <submittedName>
        <fullName evidence="3">Rhodanese-like domain-containing protein</fullName>
    </submittedName>
</protein>